<dbReference type="AlphaFoldDB" id="A0A1D1W7N9"/>
<keyword evidence="3" id="KW-1185">Reference proteome</keyword>
<feature type="region of interest" description="Disordered" evidence="1">
    <location>
        <begin position="87"/>
        <end position="107"/>
    </location>
</feature>
<evidence type="ECO:0000313" key="2">
    <source>
        <dbReference type="EMBL" id="GAV09410.1"/>
    </source>
</evidence>
<protein>
    <submittedName>
        <fullName evidence="2">Uncharacterized protein</fullName>
    </submittedName>
</protein>
<dbReference type="EMBL" id="BDGG01000022">
    <property type="protein sequence ID" value="GAV09410.1"/>
    <property type="molecule type" value="Genomic_DNA"/>
</dbReference>
<comment type="caution">
    <text evidence="2">The sequence shown here is derived from an EMBL/GenBank/DDBJ whole genome shotgun (WGS) entry which is preliminary data.</text>
</comment>
<name>A0A1D1W7N9_RAMVA</name>
<gene>
    <name evidence="2" type="primary">RvY_18957-1</name>
    <name evidence="2" type="synonym">RvY_18957.1</name>
    <name evidence="2" type="ORF">RvY_18957</name>
</gene>
<evidence type="ECO:0000313" key="3">
    <source>
        <dbReference type="Proteomes" id="UP000186922"/>
    </source>
</evidence>
<sequence length="324" mass="34680">MTEEIAQAPEVSVGSVVALLEEIDSVEGATLTDTLSSFDVGAQKDAFLVQCEEALEENRLVDGMLSSDTLTVGQKVDGITRCDSTAELSNSDGAHSKAPSPSVYPSNAPASVQLEKAWWDHERKATALFDERDNLSIHEIVQQLRKLDKTVNASPSSFAVDSAHCRKRSITADGLVEPSKKLQKVKPSLNLSSVSSSSLSKVSKVSRPTVAISPDGLCSYGGTEGPQTTKTSVPRTVKLTVTSRHKKPTTKEQERPNGQFSLSVGTQNMPFGCANSGLDPLPLEADLGHLLDNFGDASASLTDQQRSTLEECFSDFLLSANTPR</sequence>
<proteinExistence type="predicted"/>
<reference evidence="2 3" key="1">
    <citation type="journal article" date="2016" name="Nat. Commun.">
        <title>Extremotolerant tardigrade genome and improved radiotolerance of human cultured cells by tardigrade-unique protein.</title>
        <authorList>
            <person name="Hashimoto T."/>
            <person name="Horikawa D.D."/>
            <person name="Saito Y."/>
            <person name="Kuwahara H."/>
            <person name="Kozuka-Hata H."/>
            <person name="Shin-I T."/>
            <person name="Minakuchi Y."/>
            <person name="Ohishi K."/>
            <person name="Motoyama A."/>
            <person name="Aizu T."/>
            <person name="Enomoto A."/>
            <person name="Kondo K."/>
            <person name="Tanaka S."/>
            <person name="Hara Y."/>
            <person name="Koshikawa S."/>
            <person name="Sagara H."/>
            <person name="Miura T."/>
            <person name="Yokobori S."/>
            <person name="Miyagawa K."/>
            <person name="Suzuki Y."/>
            <person name="Kubo T."/>
            <person name="Oyama M."/>
            <person name="Kohara Y."/>
            <person name="Fujiyama A."/>
            <person name="Arakawa K."/>
            <person name="Katayama T."/>
            <person name="Toyoda A."/>
            <person name="Kunieda T."/>
        </authorList>
    </citation>
    <scope>NUCLEOTIDE SEQUENCE [LARGE SCALE GENOMIC DNA]</scope>
    <source>
        <strain evidence="2 3">YOKOZUNA-1</strain>
    </source>
</reference>
<evidence type="ECO:0000256" key="1">
    <source>
        <dbReference type="SAM" id="MobiDB-lite"/>
    </source>
</evidence>
<accession>A0A1D1W7N9</accession>
<organism evidence="2 3">
    <name type="scientific">Ramazzottius varieornatus</name>
    <name type="common">Water bear</name>
    <name type="synonym">Tardigrade</name>
    <dbReference type="NCBI Taxonomy" id="947166"/>
    <lineage>
        <taxon>Eukaryota</taxon>
        <taxon>Metazoa</taxon>
        <taxon>Ecdysozoa</taxon>
        <taxon>Tardigrada</taxon>
        <taxon>Eutardigrada</taxon>
        <taxon>Parachela</taxon>
        <taxon>Hypsibioidea</taxon>
        <taxon>Ramazzottiidae</taxon>
        <taxon>Ramazzottius</taxon>
    </lineage>
</organism>
<dbReference type="Proteomes" id="UP000186922">
    <property type="component" value="Unassembled WGS sequence"/>
</dbReference>